<dbReference type="PROSITE" id="PS50113">
    <property type="entry name" value="PAC"/>
    <property type="match status" value="2"/>
</dbReference>
<feature type="domain" description="PAC" evidence="7">
    <location>
        <begin position="1"/>
        <end position="44"/>
    </location>
</feature>
<reference evidence="8" key="1">
    <citation type="journal article" date="2014" name="Front. Microbiol.">
        <title>High frequency of phylogenetically diverse reductive dehalogenase-homologous genes in deep subseafloor sedimentary metagenomes.</title>
        <authorList>
            <person name="Kawai M."/>
            <person name="Futagami T."/>
            <person name="Toyoda A."/>
            <person name="Takaki Y."/>
            <person name="Nishi S."/>
            <person name="Hori S."/>
            <person name="Arai W."/>
            <person name="Tsubouchi T."/>
            <person name="Morono Y."/>
            <person name="Uchiyama I."/>
            <person name="Ito T."/>
            <person name="Fujiyama A."/>
            <person name="Inagaki F."/>
            <person name="Takami H."/>
        </authorList>
    </citation>
    <scope>NUCLEOTIDE SEQUENCE</scope>
    <source>
        <strain evidence="8">Expedition CK06-06</strain>
    </source>
</reference>
<dbReference type="InterPro" id="IPR001610">
    <property type="entry name" value="PAC"/>
</dbReference>
<dbReference type="SMART" id="SM00086">
    <property type="entry name" value="PAC"/>
    <property type="match status" value="2"/>
</dbReference>
<feature type="domain" description="PAC" evidence="7">
    <location>
        <begin position="135"/>
        <end position="185"/>
    </location>
</feature>
<dbReference type="InterPro" id="IPR052162">
    <property type="entry name" value="Sensor_kinase/Photoreceptor"/>
</dbReference>
<dbReference type="InterPro" id="IPR000700">
    <property type="entry name" value="PAS-assoc_C"/>
</dbReference>
<organism evidence="8">
    <name type="scientific">marine sediment metagenome</name>
    <dbReference type="NCBI Taxonomy" id="412755"/>
    <lineage>
        <taxon>unclassified sequences</taxon>
        <taxon>metagenomes</taxon>
        <taxon>ecological metagenomes</taxon>
    </lineage>
</organism>
<accession>X0UAE8</accession>
<evidence type="ECO:0000313" key="8">
    <source>
        <dbReference type="EMBL" id="GAG02500.1"/>
    </source>
</evidence>
<dbReference type="InterPro" id="IPR035965">
    <property type="entry name" value="PAS-like_dom_sf"/>
</dbReference>
<keyword evidence="4" id="KW-0808">Transferase</keyword>
<dbReference type="Gene3D" id="3.30.450.20">
    <property type="entry name" value="PAS domain"/>
    <property type="match status" value="3"/>
</dbReference>
<dbReference type="AlphaFoldDB" id="X0UAE8"/>
<protein>
    <recommendedName>
        <fullName evidence="2">histidine kinase</fullName>
        <ecNumber evidence="2">2.7.13.3</ecNumber>
    </recommendedName>
</protein>
<comment type="caution">
    <text evidence="8">The sequence shown here is derived from an EMBL/GenBank/DDBJ whole genome shotgun (WGS) entry which is preliminary data.</text>
</comment>
<evidence type="ECO:0000256" key="1">
    <source>
        <dbReference type="ARBA" id="ARBA00000085"/>
    </source>
</evidence>
<dbReference type="NCBIfam" id="TIGR00229">
    <property type="entry name" value="sensory_box"/>
    <property type="match status" value="2"/>
</dbReference>
<dbReference type="EC" id="2.7.13.3" evidence="2"/>
<dbReference type="PROSITE" id="PS50112">
    <property type="entry name" value="PAS"/>
    <property type="match status" value="2"/>
</dbReference>
<dbReference type="Pfam" id="PF13426">
    <property type="entry name" value="PAS_9"/>
    <property type="match status" value="2"/>
</dbReference>
<dbReference type="SMART" id="SM00091">
    <property type="entry name" value="PAS"/>
    <property type="match status" value="2"/>
</dbReference>
<dbReference type="CDD" id="cd00130">
    <property type="entry name" value="PAS"/>
    <property type="match status" value="1"/>
</dbReference>
<evidence type="ECO:0000256" key="4">
    <source>
        <dbReference type="ARBA" id="ARBA00022679"/>
    </source>
</evidence>
<evidence type="ECO:0000259" key="6">
    <source>
        <dbReference type="PROSITE" id="PS50112"/>
    </source>
</evidence>
<evidence type="ECO:0000256" key="2">
    <source>
        <dbReference type="ARBA" id="ARBA00012438"/>
    </source>
</evidence>
<evidence type="ECO:0000259" key="7">
    <source>
        <dbReference type="PROSITE" id="PS50113"/>
    </source>
</evidence>
<dbReference type="InterPro" id="IPR000014">
    <property type="entry name" value="PAS"/>
</dbReference>
<comment type="catalytic activity">
    <reaction evidence="1">
        <text>ATP + protein L-histidine = ADP + protein N-phospho-L-histidine.</text>
        <dbReference type="EC" id="2.7.13.3"/>
    </reaction>
</comment>
<gene>
    <name evidence="8" type="ORF">S01H1_45759</name>
</gene>
<name>X0UAE8_9ZZZZ</name>
<feature type="domain" description="PAS" evidence="6">
    <location>
        <begin position="186"/>
        <end position="237"/>
    </location>
</feature>
<evidence type="ECO:0000256" key="5">
    <source>
        <dbReference type="ARBA" id="ARBA00022777"/>
    </source>
</evidence>
<dbReference type="EMBL" id="BARS01029261">
    <property type="protein sequence ID" value="GAG02500.1"/>
    <property type="molecule type" value="Genomic_DNA"/>
</dbReference>
<keyword evidence="3" id="KW-0597">Phosphoprotein</keyword>
<sequence length="259" mass="30377">KSGEKAVFETSVYLKYDSNGKKIGFYGIVRDITQRKKEEDLEEKFKIELAQTVRLRTKELEVSKEKYISLFEFSNDGIFFHDLEGNIIDANQKVLEQFGYDKKEILTLKVPQLHPISDLVESRKAFNEISKKGFVRFETNFKRKNGEIFPAEVSSSLFTIGEEKFIQGVVRDITNRKQSESKLKESEEKYRNMVNKLDLGFYQVDWNGNLLDYNPAFSFLLGFDPTERILNKNVREFWQVPVERDKYLISMKKKGFAKN</sequence>
<feature type="domain" description="PAS" evidence="6">
    <location>
        <begin position="63"/>
        <end position="106"/>
    </location>
</feature>
<keyword evidence="5" id="KW-0418">Kinase</keyword>
<dbReference type="GO" id="GO:0004673">
    <property type="term" value="F:protein histidine kinase activity"/>
    <property type="evidence" value="ECO:0007669"/>
    <property type="project" value="UniProtKB-EC"/>
</dbReference>
<feature type="non-terminal residue" evidence="8">
    <location>
        <position position="1"/>
    </location>
</feature>
<proteinExistence type="predicted"/>
<dbReference type="PANTHER" id="PTHR43304">
    <property type="entry name" value="PHYTOCHROME-LIKE PROTEIN CPH1"/>
    <property type="match status" value="1"/>
</dbReference>
<evidence type="ECO:0000256" key="3">
    <source>
        <dbReference type="ARBA" id="ARBA00022553"/>
    </source>
</evidence>
<dbReference type="PANTHER" id="PTHR43304:SF1">
    <property type="entry name" value="PAC DOMAIN-CONTAINING PROTEIN"/>
    <property type="match status" value="1"/>
</dbReference>
<dbReference type="SUPFAM" id="SSF55785">
    <property type="entry name" value="PYP-like sensor domain (PAS domain)"/>
    <property type="match status" value="3"/>
</dbReference>